<evidence type="ECO:0000313" key="2">
    <source>
        <dbReference type="EMBL" id="GAH96580.1"/>
    </source>
</evidence>
<evidence type="ECO:0000259" key="1">
    <source>
        <dbReference type="PROSITE" id="PS51462"/>
    </source>
</evidence>
<dbReference type="PROSITE" id="PS51462">
    <property type="entry name" value="NUDIX"/>
    <property type="match status" value="1"/>
</dbReference>
<dbReference type="Gene3D" id="3.90.79.10">
    <property type="entry name" value="Nucleoside Triphosphate Pyrophosphohydrolase"/>
    <property type="match status" value="1"/>
</dbReference>
<dbReference type="CDD" id="cd18872">
    <property type="entry name" value="NUDIX_eIF-2B"/>
    <property type="match status" value="1"/>
</dbReference>
<gene>
    <name evidence="2" type="ORF">S06H3_04246</name>
</gene>
<dbReference type="EMBL" id="BARV01001469">
    <property type="protein sequence ID" value="GAH96580.1"/>
    <property type="molecule type" value="Genomic_DNA"/>
</dbReference>
<feature type="domain" description="Nudix hydrolase" evidence="1">
    <location>
        <begin position="2"/>
        <end position="134"/>
    </location>
</feature>
<dbReference type="InterPro" id="IPR000086">
    <property type="entry name" value="NUDIX_hydrolase_dom"/>
</dbReference>
<dbReference type="AlphaFoldDB" id="X1KSI5"/>
<dbReference type="Pfam" id="PF00293">
    <property type="entry name" value="NUDIX"/>
    <property type="match status" value="1"/>
</dbReference>
<dbReference type="InterPro" id="IPR015797">
    <property type="entry name" value="NUDIX_hydrolase-like_dom_sf"/>
</dbReference>
<dbReference type="SUPFAM" id="SSF55811">
    <property type="entry name" value="Nudix"/>
    <property type="match status" value="1"/>
</dbReference>
<sequence length="137" mass="16216">MEEKHVVTCFLEYNNKILILRRSQAVGTYQGKWAGVSGYIEEGNTSFEQSLEEIREETGLSHDDLELIKEGEVLEAVDEDLGRKWIVHPYRFRVKDPTRVRIDWEHKEAKWILPQDLVKYSTVPKLKETWQRVENEN</sequence>
<comment type="caution">
    <text evidence="2">The sequence shown here is derived from an EMBL/GenBank/DDBJ whole genome shotgun (WGS) entry which is preliminary data.</text>
</comment>
<organism evidence="2">
    <name type="scientific">marine sediment metagenome</name>
    <dbReference type="NCBI Taxonomy" id="412755"/>
    <lineage>
        <taxon>unclassified sequences</taxon>
        <taxon>metagenomes</taxon>
        <taxon>ecological metagenomes</taxon>
    </lineage>
</organism>
<name>X1KSI5_9ZZZZ</name>
<accession>X1KSI5</accession>
<reference evidence="2" key="1">
    <citation type="journal article" date="2014" name="Front. Microbiol.">
        <title>High frequency of phylogenetically diverse reductive dehalogenase-homologous genes in deep subseafloor sedimentary metagenomes.</title>
        <authorList>
            <person name="Kawai M."/>
            <person name="Futagami T."/>
            <person name="Toyoda A."/>
            <person name="Takaki Y."/>
            <person name="Nishi S."/>
            <person name="Hori S."/>
            <person name="Arai W."/>
            <person name="Tsubouchi T."/>
            <person name="Morono Y."/>
            <person name="Uchiyama I."/>
            <person name="Ito T."/>
            <person name="Fujiyama A."/>
            <person name="Inagaki F."/>
            <person name="Takami H."/>
        </authorList>
    </citation>
    <scope>NUCLEOTIDE SEQUENCE</scope>
    <source>
        <strain evidence="2">Expedition CK06-06</strain>
    </source>
</reference>
<proteinExistence type="predicted"/>
<protein>
    <recommendedName>
        <fullName evidence="1">Nudix hydrolase domain-containing protein</fullName>
    </recommendedName>
</protein>